<organism evidence="1 2">
    <name type="scientific">Alosa alosa</name>
    <name type="common">allis shad</name>
    <dbReference type="NCBI Taxonomy" id="278164"/>
    <lineage>
        <taxon>Eukaryota</taxon>
        <taxon>Metazoa</taxon>
        <taxon>Chordata</taxon>
        <taxon>Craniata</taxon>
        <taxon>Vertebrata</taxon>
        <taxon>Euteleostomi</taxon>
        <taxon>Actinopterygii</taxon>
        <taxon>Neopterygii</taxon>
        <taxon>Teleostei</taxon>
        <taxon>Clupei</taxon>
        <taxon>Clupeiformes</taxon>
        <taxon>Clupeoidei</taxon>
        <taxon>Clupeidae</taxon>
        <taxon>Alosa</taxon>
    </lineage>
</organism>
<proteinExistence type="predicted"/>
<dbReference type="EMBL" id="JADWDJ010000006">
    <property type="protein sequence ID" value="KAG5280199.1"/>
    <property type="molecule type" value="Genomic_DNA"/>
</dbReference>
<protein>
    <submittedName>
        <fullName evidence="1">Uncharacterized protein</fullName>
    </submittedName>
</protein>
<comment type="caution">
    <text evidence="1">The sequence shown here is derived from an EMBL/GenBank/DDBJ whole genome shotgun (WGS) entry which is preliminary data.</text>
</comment>
<dbReference type="Proteomes" id="UP000823561">
    <property type="component" value="Chromosome 6"/>
</dbReference>
<reference evidence="1" key="1">
    <citation type="submission" date="2020-10" db="EMBL/GenBank/DDBJ databases">
        <title>Chromosome-scale genome assembly of the Allis shad, Alosa alosa.</title>
        <authorList>
            <person name="Margot Z."/>
            <person name="Christophe K."/>
            <person name="Cabau C."/>
            <person name="Louis A."/>
            <person name="Berthelot C."/>
            <person name="Parey E."/>
            <person name="Roest Crollius H."/>
            <person name="Montfort J."/>
            <person name="Robinson-Rechavi M."/>
            <person name="Bucao C."/>
            <person name="Bouchez O."/>
            <person name="Gislard M."/>
            <person name="Lluch J."/>
            <person name="Milhes M."/>
            <person name="Lampietro C."/>
            <person name="Lopez Roques C."/>
            <person name="Donnadieu C."/>
            <person name="Braasch I."/>
            <person name="Desvignes T."/>
            <person name="Postlethwait J."/>
            <person name="Bobe J."/>
            <person name="Guiguen Y."/>
        </authorList>
    </citation>
    <scope>NUCLEOTIDE SEQUENCE</scope>
    <source>
        <strain evidence="1">M-15738</strain>
        <tissue evidence="1">Blood</tissue>
    </source>
</reference>
<evidence type="ECO:0000313" key="1">
    <source>
        <dbReference type="EMBL" id="KAG5280199.1"/>
    </source>
</evidence>
<name>A0AAV6GZI1_9TELE</name>
<evidence type="ECO:0000313" key="2">
    <source>
        <dbReference type="Proteomes" id="UP000823561"/>
    </source>
</evidence>
<accession>A0AAV6GZI1</accession>
<gene>
    <name evidence="1" type="ORF">AALO_G00086130</name>
</gene>
<dbReference type="AlphaFoldDB" id="A0AAV6GZI1"/>
<keyword evidence="2" id="KW-1185">Reference proteome</keyword>
<sequence>MCLGSIPQFLLEICSKETVLFLKSMKQRTNLAIMHHNENLNQKPKLDSEEKPVIVQEWSKRSKEWVTRKMYQQNTVNFRTKLMQLLLERRNDPTVIFRDTSSTLLKPDLPANIGTLPKPSPNHPKMMLPGNTRVVLLNE</sequence>